<dbReference type="SUPFAM" id="SSF52540">
    <property type="entry name" value="P-loop containing nucleoside triphosphate hydrolases"/>
    <property type="match status" value="1"/>
</dbReference>
<protein>
    <recommendedName>
        <fullName evidence="5">Tr-type G domain-containing protein</fullName>
    </recommendedName>
</protein>
<feature type="compositionally biased region" description="Basic and acidic residues" evidence="4">
    <location>
        <begin position="119"/>
        <end position="133"/>
    </location>
</feature>
<accession>A0A4D4ML00</accession>
<keyword evidence="1" id="KW-0547">Nucleotide-binding</keyword>
<dbReference type="STRING" id="33903.AQJ43_34570"/>
<dbReference type="GO" id="GO:0032790">
    <property type="term" value="P:ribosome disassembly"/>
    <property type="evidence" value="ECO:0007669"/>
    <property type="project" value="TreeGrafter"/>
</dbReference>
<dbReference type="Proteomes" id="UP000302139">
    <property type="component" value="Unassembled WGS sequence"/>
</dbReference>
<dbReference type="Gene3D" id="3.40.50.300">
    <property type="entry name" value="P-loop containing nucleotide triphosphate hydrolases"/>
    <property type="match status" value="2"/>
</dbReference>
<proteinExistence type="predicted"/>
<comment type="caution">
    <text evidence="7">The sequence shown here is derived from an EMBL/GenBank/DDBJ whole genome shotgun (WGS) entry which is preliminary data.</text>
</comment>
<dbReference type="EMBL" id="BJHX01000001">
    <property type="protein sequence ID" value="GDY67766.1"/>
    <property type="molecule type" value="Genomic_DNA"/>
</dbReference>
<dbReference type="AlphaFoldDB" id="A0A4D4ML00"/>
<dbReference type="Pfam" id="PF00009">
    <property type="entry name" value="GTP_EFTU"/>
    <property type="match status" value="1"/>
</dbReference>
<feature type="region of interest" description="Disordered" evidence="4">
    <location>
        <begin position="1"/>
        <end position="42"/>
    </location>
</feature>
<dbReference type="GO" id="GO:0006412">
    <property type="term" value="P:translation"/>
    <property type="evidence" value="ECO:0007669"/>
    <property type="project" value="UniProtKB-KW"/>
</dbReference>
<name>A0A4D4ML00_STRAX</name>
<reference evidence="6 9" key="2">
    <citation type="submission" date="2019-04" db="EMBL/GenBank/DDBJ databases">
        <title>Draft genome sequences of Streptomyces avermitilis NBRC 14893.</title>
        <authorList>
            <person name="Komaki H."/>
            <person name="Tamura T."/>
            <person name="Hosoyama A."/>
        </authorList>
    </citation>
    <scope>NUCLEOTIDE SEQUENCE [LARGE SCALE GENOMIC DNA]</scope>
    <source>
        <strain evidence="6 9">NBRC 14893</strain>
    </source>
</reference>
<sequence>MPRHDLATRPTSGDRNAPIPRNPGAIDRLGSIDAGDTRTDDGEIERRRGITIRSAVAAFTAGAVQINPIDTPKHPDFIAEAERALEVLDGAVLPLSAVEGFPRRAGPGDSATGRVRRGVPGDDGRAHGLADHR</sequence>
<evidence type="ECO:0000256" key="1">
    <source>
        <dbReference type="ARBA" id="ARBA00022741"/>
    </source>
</evidence>
<evidence type="ECO:0000313" key="9">
    <source>
        <dbReference type="Proteomes" id="UP000302139"/>
    </source>
</evidence>
<dbReference type="GO" id="GO:0003924">
    <property type="term" value="F:GTPase activity"/>
    <property type="evidence" value="ECO:0007669"/>
    <property type="project" value="InterPro"/>
</dbReference>
<evidence type="ECO:0000259" key="5">
    <source>
        <dbReference type="Pfam" id="PF00009"/>
    </source>
</evidence>
<evidence type="ECO:0000256" key="3">
    <source>
        <dbReference type="ARBA" id="ARBA00023134"/>
    </source>
</evidence>
<keyword evidence="2" id="KW-0648">Protein biosynthesis</keyword>
<keyword evidence="3" id="KW-0342">GTP-binding</keyword>
<feature type="region of interest" description="Disordered" evidence="4">
    <location>
        <begin position="100"/>
        <end position="133"/>
    </location>
</feature>
<dbReference type="Proteomes" id="UP000299211">
    <property type="component" value="Unassembled WGS sequence"/>
</dbReference>
<evidence type="ECO:0000256" key="4">
    <source>
        <dbReference type="SAM" id="MobiDB-lite"/>
    </source>
</evidence>
<dbReference type="InterPro" id="IPR000795">
    <property type="entry name" value="T_Tr_GTP-bd_dom"/>
</dbReference>
<evidence type="ECO:0000256" key="2">
    <source>
        <dbReference type="ARBA" id="ARBA00022917"/>
    </source>
</evidence>
<reference evidence="7 8" key="1">
    <citation type="submission" date="2019-04" db="EMBL/GenBank/DDBJ databases">
        <title>Draft genome sequences of Streptomyces avermitilis ATCC 31267.</title>
        <authorList>
            <person name="Komaki H."/>
            <person name="Tamura T."/>
            <person name="Hosoyama A."/>
        </authorList>
    </citation>
    <scope>NUCLEOTIDE SEQUENCE [LARGE SCALE GENOMIC DNA]</scope>
    <source>
        <strain evidence="7 8">ATCC 31267</strain>
    </source>
</reference>
<evidence type="ECO:0000313" key="6">
    <source>
        <dbReference type="EMBL" id="GDY67766.1"/>
    </source>
</evidence>
<dbReference type="InterPro" id="IPR027417">
    <property type="entry name" value="P-loop_NTPase"/>
</dbReference>
<dbReference type="PANTHER" id="PTHR43261:SF1">
    <property type="entry name" value="RIBOSOME-RELEASING FACTOR 2, MITOCHONDRIAL"/>
    <property type="match status" value="1"/>
</dbReference>
<gene>
    <name evidence="6" type="ORF">SAV14893_071590</name>
    <name evidence="7" type="ORF">SAV31267_014020</name>
</gene>
<evidence type="ECO:0000313" key="7">
    <source>
        <dbReference type="EMBL" id="GDY71917.1"/>
    </source>
</evidence>
<organism evidence="7 8">
    <name type="scientific">Streptomyces avermitilis</name>
    <dbReference type="NCBI Taxonomy" id="33903"/>
    <lineage>
        <taxon>Bacteria</taxon>
        <taxon>Bacillati</taxon>
        <taxon>Actinomycetota</taxon>
        <taxon>Actinomycetes</taxon>
        <taxon>Kitasatosporales</taxon>
        <taxon>Streptomycetaceae</taxon>
        <taxon>Streptomyces</taxon>
    </lineage>
</organism>
<dbReference type="PANTHER" id="PTHR43261">
    <property type="entry name" value="TRANSLATION ELONGATION FACTOR G-RELATED"/>
    <property type="match status" value="1"/>
</dbReference>
<dbReference type="GO" id="GO:0005525">
    <property type="term" value="F:GTP binding"/>
    <property type="evidence" value="ECO:0007669"/>
    <property type="project" value="UniProtKB-KW"/>
</dbReference>
<evidence type="ECO:0000313" key="8">
    <source>
        <dbReference type="Proteomes" id="UP000299211"/>
    </source>
</evidence>
<feature type="domain" description="Tr-type G" evidence="5">
    <location>
        <begin position="26"/>
        <end position="101"/>
    </location>
</feature>
<dbReference type="EMBL" id="BJHY01000001">
    <property type="protein sequence ID" value="GDY71917.1"/>
    <property type="molecule type" value="Genomic_DNA"/>
</dbReference>